<evidence type="ECO:0000256" key="15">
    <source>
        <dbReference type="ARBA" id="ARBA00023098"/>
    </source>
</evidence>
<dbReference type="EMBL" id="LWDE02000816">
    <property type="protein sequence ID" value="KAE8243961.1"/>
    <property type="molecule type" value="Genomic_DNA"/>
</dbReference>
<keyword evidence="16 20" id="KW-0472">Membrane</keyword>
<comment type="subcellular location">
    <subcellularLocation>
        <location evidence="1">Endoplasmic reticulum membrane</location>
        <topology evidence="1">Multi-pass membrane protein</topology>
    </subcellularLocation>
</comment>
<dbReference type="GO" id="GO:0005506">
    <property type="term" value="F:iron ion binding"/>
    <property type="evidence" value="ECO:0007669"/>
    <property type="project" value="InterPro"/>
</dbReference>
<evidence type="ECO:0000256" key="1">
    <source>
        <dbReference type="ARBA" id="ARBA00004477"/>
    </source>
</evidence>
<evidence type="ECO:0000313" key="22">
    <source>
        <dbReference type="EMBL" id="KAE8243961.1"/>
    </source>
</evidence>
<evidence type="ECO:0000259" key="21">
    <source>
        <dbReference type="PROSITE" id="PS50255"/>
    </source>
</evidence>
<dbReference type="PROSITE" id="PS50255">
    <property type="entry name" value="CYTOCHROME_B5_2"/>
    <property type="match status" value="1"/>
</dbReference>
<protein>
    <recommendedName>
        <fullName evidence="21">Cytochrome b5 heme-binding domain-containing protein</fullName>
    </recommendedName>
</protein>
<feature type="domain" description="Cytochrome b5 heme-binding" evidence="21">
    <location>
        <begin position="6"/>
        <end position="85"/>
    </location>
</feature>
<dbReference type="InterPro" id="IPR018506">
    <property type="entry name" value="Cyt_B5_heme-BS"/>
</dbReference>
<dbReference type="Proteomes" id="UP000077684">
    <property type="component" value="Unassembled WGS sequence"/>
</dbReference>
<keyword evidence="23" id="KW-1185">Reference proteome</keyword>
<feature type="binding site" evidence="18">
    <location>
        <position position="358"/>
    </location>
    <ligand>
        <name>Zn(2+)</name>
        <dbReference type="ChEBI" id="CHEBI:29105"/>
        <label>1</label>
    </ligand>
</feature>
<dbReference type="Gene3D" id="3.10.120.10">
    <property type="entry name" value="Cytochrome b5-like heme/steroid binding domain"/>
    <property type="match status" value="1"/>
</dbReference>
<keyword evidence="8 18" id="KW-0479">Metal-binding</keyword>
<feature type="transmembrane region" description="Helical" evidence="20">
    <location>
        <begin position="341"/>
        <end position="361"/>
    </location>
</feature>
<dbReference type="GO" id="GO:0020037">
    <property type="term" value="F:heme binding"/>
    <property type="evidence" value="ECO:0007669"/>
    <property type="project" value="InterPro"/>
</dbReference>
<evidence type="ECO:0000256" key="18">
    <source>
        <dbReference type="PIRSR" id="PIRSR005149-1"/>
    </source>
</evidence>
<dbReference type="PIRSF" id="PIRSF005149">
    <property type="entry name" value="IPC-B_HD"/>
    <property type="match status" value="1"/>
</dbReference>
<evidence type="ECO:0000256" key="4">
    <source>
        <dbReference type="ARBA" id="ARBA00005747"/>
    </source>
</evidence>
<sequence>MSSTTQRLIAPDEVAKNSTADSCWISYKGKVFDVSSFLEDHPGGDDYILKYAGKDIGLAMDDPDEHSHSDSAYELLDEFLIGRLARSDSPEESSAVAPASEGGAGFSGKDDAIVITEDFHPEETDHAQDRKKHAFLDLSEPLIPQMLFATFSKDFYLAQVHSPRHLKDPARLFGQWYLEMFTRTPWYVVPAFWGPITAALFYRSIVQFVDPKGAGAQPMFSLALSSHHIVSSPFTFATPLSPALEPGAFQMAALTKTLPCWAIGVVIWTILEYVLHRFLFHVDDMLPDKPIFLLLHFLLHGIHHYLPMDRLRLVMPPLLFTLLQAPFTSLGYALFSPAVANGIISGAFTMYIGYDCMHYALHHSRLPAYMRKMKKYHLEHHYKNYELGFGVTSKFWDSIFGTLL</sequence>
<dbReference type="InterPro" id="IPR036400">
    <property type="entry name" value="Cyt_B5-like_heme/steroid_sf"/>
</dbReference>
<dbReference type="PROSITE" id="PS00191">
    <property type="entry name" value="CYTOCHROME_B5_1"/>
    <property type="match status" value="1"/>
</dbReference>
<dbReference type="GO" id="GO:0080132">
    <property type="term" value="F:fatty acid 2-hydroxylase activity"/>
    <property type="evidence" value="ECO:0007669"/>
    <property type="project" value="InterPro"/>
</dbReference>
<dbReference type="AlphaFoldDB" id="A0A8X7MQX6"/>
<feature type="binding site" description="axial binding residue" evidence="19">
    <location>
        <position position="68"/>
    </location>
    <ligand>
        <name>heme</name>
        <dbReference type="ChEBI" id="CHEBI:30413"/>
    </ligand>
    <ligandPart>
        <name>Fe</name>
        <dbReference type="ChEBI" id="CHEBI:18248"/>
    </ligandPart>
</feature>
<feature type="binding site" evidence="18">
    <location>
        <position position="377"/>
    </location>
    <ligand>
        <name>Zn(2+)</name>
        <dbReference type="ChEBI" id="CHEBI:29105"/>
        <label>1</label>
    </ligand>
</feature>
<keyword evidence="6 19" id="KW-0349">Heme</keyword>
<reference evidence="22" key="2">
    <citation type="journal article" date="2019" name="IMA Fungus">
        <title>Genome sequencing and comparison of five Tilletia species to identify candidate genes for the detection of regulated species infecting wheat.</title>
        <authorList>
            <person name="Nguyen H.D.T."/>
            <person name="Sultana T."/>
            <person name="Kesanakurti P."/>
            <person name="Hambleton S."/>
        </authorList>
    </citation>
    <scope>NUCLEOTIDE SEQUENCE</scope>
    <source>
        <strain evidence="22">DAOMC 236426</strain>
    </source>
</reference>
<keyword evidence="14 19" id="KW-0408">Iron</keyword>
<feature type="binding site" description="axial binding residue" evidence="19">
    <location>
        <position position="41"/>
    </location>
    <ligand>
        <name>heme</name>
        <dbReference type="ChEBI" id="CHEBI:30413"/>
    </ligand>
    <ligandPart>
        <name>Fe</name>
        <dbReference type="ChEBI" id="CHEBI:18248"/>
    </ligandPart>
</feature>
<evidence type="ECO:0000256" key="12">
    <source>
        <dbReference type="ARBA" id="ARBA00022989"/>
    </source>
</evidence>
<evidence type="ECO:0000256" key="13">
    <source>
        <dbReference type="ARBA" id="ARBA00023002"/>
    </source>
</evidence>
<evidence type="ECO:0000256" key="20">
    <source>
        <dbReference type="SAM" id="Phobius"/>
    </source>
</evidence>
<evidence type="ECO:0000256" key="5">
    <source>
        <dbReference type="ARBA" id="ARBA00022516"/>
    </source>
</evidence>
<dbReference type="SUPFAM" id="SSF55856">
    <property type="entry name" value="Cytochrome b5-like heme/steroid binding domain"/>
    <property type="match status" value="1"/>
</dbReference>
<feature type="binding site" evidence="18">
    <location>
        <position position="380"/>
    </location>
    <ligand>
        <name>Zn(2+)</name>
        <dbReference type="ChEBI" id="CHEBI:29105"/>
        <label>1</label>
    </ligand>
</feature>
<keyword evidence="12 20" id="KW-1133">Transmembrane helix</keyword>
<evidence type="ECO:0000256" key="6">
    <source>
        <dbReference type="ARBA" id="ARBA00022617"/>
    </source>
</evidence>
<comment type="caution">
    <text evidence="22">The sequence shown here is derived from an EMBL/GenBank/DDBJ whole genome shotgun (WGS) entry which is preliminary data.</text>
</comment>
<feature type="binding site" evidence="18">
    <location>
        <position position="381"/>
    </location>
    <ligand>
        <name>Zn(2+)</name>
        <dbReference type="ChEBI" id="CHEBI:29105"/>
        <label>1</label>
    </ligand>
</feature>
<feature type="binding site" evidence="18">
    <location>
        <position position="300"/>
    </location>
    <ligand>
        <name>Zn(2+)</name>
        <dbReference type="ChEBI" id="CHEBI:29105"/>
        <label>1</label>
    </ligand>
</feature>
<feature type="binding site" evidence="18">
    <location>
        <position position="281"/>
    </location>
    <ligand>
        <name>Zn(2+)</name>
        <dbReference type="ChEBI" id="CHEBI:29105"/>
        <label>1</label>
    </ligand>
</feature>
<evidence type="ECO:0000256" key="3">
    <source>
        <dbReference type="ARBA" id="ARBA00005189"/>
    </source>
</evidence>
<keyword evidence="5" id="KW-0444">Lipid biosynthesis</keyword>
<dbReference type="Pfam" id="PF00173">
    <property type="entry name" value="Cyt-b5"/>
    <property type="match status" value="1"/>
</dbReference>
<feature type="transmembrane region" description="Helical" evidence="20">
    <location>
        <begin position="258"/>
        <end position="278"/>
    </location>
</feature>
<dbReference type="InterPro" id="IPR014430">
    <property type="entry name" value="Scs7"/>
</dbReference>
<accession>A0A8X7MQX6</accession>
<keyword evidence="11 18" id="KW-0862">Zinc</keyword>
<keyword evidence="10" id="KW-0276">Fatty acid metabolism</keyword>
<dbReference type="PRINTS" id="PR00363">
    <property type="entry name" value="CYTOCHROMEB5"/>
</dbReference>
<dbReference type="SMART" id="SM01117">
    <property type="entry name" value="Cyt-b5"/>
    <property type="match status" value="1"/>
</dbReference>
<keyword evidence="9" id="KW-0256">Endoplasmic reticulum</keyword>
<dbReference type="PANTHER" id="PTHR12863">
    <property type="entry name" value="FATTY ACID HYDROXYLASE"/>
    <property type="match status" value="1"/>
</dbReference>
<dbReference type="GO" id="GO:0005789">
    <property type="term" value="C:endoplasmic reticulum membrane"/>
    <property type="evidence" value="ECO:0007669"/>
    <property type="project" value="UniProtKB-SubCell"/>
</dbReference>
<evidence type="ECO:0000256" key="9">
    <source>
        <dbReference type="ARBA" id="ARBA00022824"/>
    </source>
</evidence>
<gene>
    <name evidence="22" type="ORF">A4X06_0g6035</name>
</gene>
<evidence type="ECO:0000256" key="7">
    <source>
        <dbReference type="ARBA" id="ARBA00022692"/>
    </source>
</evidence>
<evidence type="ECO:0000256" key="10">
    <source>
        <dbReference type="ARBA" id="ARBA00022832"/>
    </source>
</evidence>
<comment type="cofactor">
    <cofactor evidence="18">
        <name>Zn(2+)</name>
        <dbReference type="ChEBI" id="CHEBI:29105"/>
    </cofactor>
    <text evidence="18">Binds 2 Zn(2+) ions per subunit that likely form a catalytic dimetal center.</text>
</comment>
<evidence type="ECO:0000313" key="23">
    <source>
        <dbReference type="Proteomes" id="UP000077684"/>
    </source>
</evidence>
<dbReference type="GO" id="GO:0006633">
    <property type="term" value="P:fatty acid biosynthetic process"/>
    <property type="evidence" value="ECO:0007669"/>
    <property type="project" value="UniProtKB-KW"/>
</dbReference>
<keyword evidence="7 20" id="KW-0812">Transmembrane</keyword>
<evidence type="ECO:0000256" key="19">
    <source>
        <dbReference type="PIRSR" id="PIRSR005149-50"/>
    </source>
</evidence>
<evidence type="ECO:0000256" key="2">
    <source>
        <dbReference type="ARBA" id="ARBA00004991"/>
    </source>
</evidence>
<keyword evidence="13" id="KW-0560">Oxidoreductase</keyword>
<reference evidence="22" key="1">
    <citation type="submission" date="2016-04" db="EMBL/GenBank/DDBJ databases">
        <authorList>
            <person name="Nguyen H.D."/>
            <person name="Samba Siva P."/>
            <person name="Cullis J."/>
            <person name="Levesque C.A."/>
            <person name="Hambleton S."/>
        </authorList>
    </citation>
    <scope>NUCLEOTIDE SEQUENCE</scope>
    <source>
        <strain evidence="22">DAOMC 236426</strain>
    </source>
</reference>
<evidence type="ECO:0000256" key="14">
    <source>
        <dbReference type="ARBA" id="ARBA00023004"/>
    </source>
</evidence>
<evidence type="ECO:0000256" key="8">
    <source>
        <dbReference type="ARBA" id="ARBA00022723"/>
    </source>
</evidence>
<keyword evidence="17" id="KW-0275">Fatty acid biosynthesis</keyword>
<feature type="binding site" evidence="18">
    <location>
        <position position="304"/>
    </location>
    <ligand>
        <name>Zn(2+)</name>
        <dbReference type="ChEBI" id="CHEBI:29105"/>
        <label>1</label>
    </ligand>
</feature>
<comment type="cofactor">
    <cofactor evidence="19">
        <name>Fe cation</name>
        <dbReference type="ChEBI" id="CHEBI:24875"/>
    </cofactor>
</comment>
<dbReference type="InterPro" id="IPR006694">
    <property type="entry name" value="Fatty_acid_hydroxylase"/>
</dbReference>
<feature type="binding site" evidence="18">
    <location>
        <position position="362"/>
    </location>
    <ligand>
        <name>Zn(2+)</name>
        <dbReference type="ChEBI" id="CHEBI:29105"/>
        <label>1</label>
    </ligand>
</feature>
<organism evidence="22 23">
    <name type="scientific">Tilletia controversa</name>
    <name type="common">dwarf bunt fungus</name>
    <dbReference type="NCBI Taxonomy" id="13291"/>
    <lineage>
        <taxon>Eukaryota</taxon>
        <taxon>Fungi</taxon>
        <taxon>Dikarya</taxon>
        <taxon>Basidiomycota</taxon>
        <taxon>Ustilaginomycotina</taxon>
        <taxon>Exobasidiomycetes</taxon>
        <taxon>Tilletiales</taxon>
        <taxon>Tilletiaceae</taxon>
        <taxon>Tilletia</taxon>
    </lineage>
</organism>
<feature type="binding site" evidence="18">
    <location>
        <position position="276"/>
    </location>
    <ligand>
        <name>Zn(2+)</name>
        <dbReference type="ChEBI" id="CHEBI:29105"/>
        <label>1</label>
    </ligand>
</feature>
<dbReference type="Pfam" id="PF04116">
    <property type="entry name" value="FA_hydroxylase"/>
    <property type="match status" value="1"/>
</dbReference>
<dbReference type="FunFam" id="3.10.120.10:FF:000007">
    <property type="entry name" value="Sulfite oxidase, mitochondrial"/>
    <property type="match status" value="1"/>
</dbReference>
<evidence type="ECO:0000256" key="11">
    <source>
        <dbReference type="ARBA" id="ARBA00022833"/>
    </source>
</evidence>
<evidence type="ECO:0000256" key="17">
    <source>
        <dbReference type="ARBA" id="ARBA00023160"/>
    </source>
</evidence>
<proteinExistence type="inferred from homology"/>
<dbReference type="InterPro" id="IPR001199">
    <property type="entry name" value="Cyt_B5-like_heme/steroid-bd"/>
</dbReference>
<evidence type="ECO:0000256" key="16">
    <source>
        <dbReference type="ARBA" id="ARBA00023136"/>
    </source>
</evidence>
<comment type="similarity">
    <text evidence="4">Belongs to the sterol desaturase family. SCS7 subfamily.</text>
</comment>
<comment type="pathway">
    <text evidence="2">Sphingolipid metabolism.</text>
</comment>
<dbReference type="PANTHER" id="PTHR12863:SF1">
    <property type="entry name" value="FATTY ACID 2-HYDROXYLASE"/>
    <property type="match status" value="1"/>
</dbReference>
<keyword evidence="15" id="KW-0443">Lipid metabolism</keyword>
<name>A0A8X7MQX6_9BASI</name>
<feature type="binding site" evidence="18">
    <location>
        <position position="303"/>
    </location>
    <ligand>
        <name>Zn(2+)</name>
        <dbReference type="ChEBI" id="CHEBI:29105"/>
        <label>1</label>
    </ligand>
</feature>
<comment type="pathway">
    <text evidence="3">Lipid metabolism.</text>
</comment>